<evidence type="ECO:0000313" key="2">
    <source>
        <dbReference type="Proteomes" id="UP000735302"/>
    </source>
</evidence>
<accession>A0AAV4CW58</accession>
<dbReference type="EMBL" id="BLXT01007044">
    <property type="protein sequence ID" value="GFO36123.1"/>
    <property type="molecule type" value="Genomic_DNA"/>
</dbReference>
<gene>
    <name evidence="1" type="ORF">PoB_006262800</name>
</gene>
<comment type="caution">
    <text evidence="1">The sequence shown here is derived from an EMBL/GenBank/DDBJ whole genome shotgun (WGS) entry which is preliminary data.</text>
</comment>
<name>A0AAV4CW58_9GAST</name>
<dbReference type="AlphaFoldDB" id="A0AAV4CW58"/>
<dbReference type="Proteomes" id="UP000735302">
    <property type="component" value="Unassembled WGS sequence"/>
</dbReference>
<evidence type="ECO:0000313" key="1">
    <source>
        <dbReference type="EMBL" id="GFO36123.1"/>
    </source>
</evidence>
<reference evidence="1 2" key="1">
    <citation type="journal article" date="2021" name="Elife">
        <title>Chloroplast acquisition without the gene transfer in kleptoplastic sea slugs, Plakobranchus ocellatus.</title>
        <authorList>
            <person name="Maeda T."/>
            <person name="Takahashi S."/>
            <person name="Yoshida T."/>
            <person name="Shimamura S."/>
            <person name="Takaki Y."/>
            <person name="Nagai Y."/>
            <person name="Toyoda A."/>
            <person name="Suzuki Y."/>
            <person name="Arimoto A."/>
            <person name="Ishii H."/>
            <person name="Satoh N."/>
            <person name="Nishiyama T."/>
            <person name="Hasebe M."/>
            <person name="Maruyama T."/>
            <person name="Minagawa J."/>
            <person name="Obokata J."/>
            <person name="Shigenobu S."/>
        </authorList>
    </citation>
    <scope>NUCLEOTIDE SEQUENCE [LARGE SCALE GENOMIC DNA]</scope>
</reference>
<protein>
    <submittedName>
        <fullName evidence="1">Uncharacterized protein</fullName>
    </submittedName>
</protein>
<sequence>MAASITAHAHVARLSSIQLCGSGTLVCQSSDRQRPGLCPRVNTVQGLLAAVQRRGGTVCGRSPAGLAMLSCCPARHHVAGGVGARRVAATAGTTQRAHTRFYTLSSSTSTSSSPATATTTANM</sequence>
<keyword evidence="2" id="KW-1185">Reference proteome</keyword>
<organism evidence="1 2">
    <name type="scientific">Plakobranchus ocellatus</name>
    <dbReference type="NCBI Taxonomy" id="259542"/>
    <lineage>
        <taxon>Eukaryota</taxon>
        <taxon>Metazoa</taxon>
        <taxon>Spiralia</taxon>
        <taxon>Lophotrochozoa</taxon>
        <taxon>Mollusca</taxon>
        <taxon>Gastropoda</taxon>
        <taxon>Heterobranchia</taxon>
        <taxon>Euthyneura</taxon>
        <taxon>Panpulmonata</taxon>
        <taxon>Sacoglossa</taxon>
        <taxon>Placobranchoidea</taxon>
        <taxon>Plakobranchidae</taxon>
        <taxon>Plakobranchus</taxon>
    </lineage>
</organism>
<proteinExistence type="predicted"/>